<keyword evidence="1 2" id="KW-0732">Signal</keyword>
<dbReference type="InterPro" id="IPR032772">
    <property type="entry name" value="PGA_deacetylase_PgaB_C"/>
</dbReference>
<dbReference type="InterPro" id="IPR011330">
    <property type="entry name" value="Glyco_hydro/deAcase_b/a-brl"/>
</dbReference>
<evidence type="ECO:0000259" key="3">
    <source>
        <dbReference type="PROSITE" id="PS51677"/>
    </source>
</evidence>
<evidence type="ECO:0000313" key="4">
    <source>
        <dbReference type="EMBL" id="OZT73190.1"/>
    </source>
</evidence>
<dbReference type="EMBL" id="NPEY01000013">
    <property type="protein sequence ID" value="OZT73190.1"/>
    <property type="molecule type" value="Genomic_DNA"/>
</dbReference>
<dbReference type="InterPro" id="IPR002509">
    <property type="entry name" value="NODB_dom"/>
</dbReference>
<reference evidence="4 5" key="1">
    <citation type="submission" date="2017-07" db="EMBL/GenBank/DDBJ databases">
        <title>Shotgun whole genome sequences of three halophilic bacterial isolates.</title>
        <authorList>
            <person name="Pozzo T."/>
            <person name="Higdon S.M."/>
            <person name="Quillaguaman J."/>
        </authorList>
    </citation>
    <scope>NUCLEOTIDE SEQUENCE [LARGE SCALE GENOMIC DNA]</scope>
    <source>
        <strain evidence="4 5">LC1</strain>
    </source>
</reference>
<dbReference type="InterPro" id="IPR051398">
    <property type="entry name" value="Polysacch_Deacetylase"/>
</dbReference>
<dbReference type="Proteomes" id="UP000216538">
    <property type="component" value="Unassembled WGS sequence"/>
</dbReference>
<dbReference type="Pfam" id="PF14883">
    <property type="entry name" value="GHL13"/>
    <property type="match status" value="1"/>
</dbReference>
<protein>
    <submittedName>
        <fullName evidence="4">Poly-beta-1,6-N-acetyl-D-glucosamine N-deacetylase PgaB</fullName>
    </submittedName>
</protein>
<keyword evidence="5" id="KW-1185">Reference proteome</keyword>
<dbReference type="PROSITE" id="PS51677">
    <property type="entry name" value="NODB"/>
    <property type="match status" value="1"/>
</dbReference>
<gene>
    <name evidence="4" type="primary">pgaB</name>
    <name evidence="4" type="ORF">CE457_15830</name>
</gene>
<organism evidence="4 5">
    <name type="scientific">Vreelandella boliviensis LC1</name>
    <dbReference type="NCBI Taxonomy" id="1072583"/>
    <lineage>
        <taxon>Bacteria</taxon>
        <taxon>Pseudomonadati</taxon>
        <taxon>Pseudomonadota</taxon>
        <taxon>Gammaproteobacteria</taxon>
        <taxon>Oceanospirillales</taxon>
        <taxon>Halomonadaceae</taxon>
        <taxon>Vreelandella</taxon>
    </lineage>
</organism>
<dbReference type="PANTHER" id="PTHR34216:SF7">
    <property type="entry name" value="POLY-BETA-1,6-N-ACETYL-D-GLUCOSAMINE N-DEACETYLASE"/>
    <property type="match status" value="1"/>
</dbReference>
<feature type="chain" id="PRO_5045422545" evidence="2">
    <location>
        <begin position="25"/>
        <end position="653"/>
    </location>
</feature>
<dbReference type="SUPFAM" id="SSF88713">
    <property type="entry name" value="Glycoside hydrolase/deacetylase"/>
    <property type="match status" value="1"/>
</dbReference>
<dbReference type="RefSeq" id="WP_040481337.1">
    <property type="nucleotide sequence ID" value="NZ_JH393259.1"/>
</dbReference>
<name>A0ABX4G6W7_9GAMM</name>
<dbReference type="Gene3D" id="3.20.20.370">
    <property type="entry name" value="Glycoside hydrolase/deacetylase"/>
    <property type="match status" value="1"/>
</dbReference>
<evidence type="ECO:0000256" key="1">
    <source>
        <dbReference type="ARBA" id="ARBA00022729"/>
    </source>
</evidence>
<dbReference type="PANTHER" id="PTHR34216">
    <property type="match status" value="1"/>
</dbReference>
<dbReference type="NCBIfam" id="TIGR03938">
    <property type="entry name" value="deacetyl_PgaB"/>
    <property type="match status" value="1"/>
</dbReference>
<sequence>MTLWRLIILSAVLLIIVNIQQAQAARSADDYVVISYHDIVDASVTPELDIYSQTITRSRLIEHFNLISVGGYNPVSLQQIIDAKAGGPPLPEKAVLLTFDDGYRSFYDIVFPLLKLYNFPAVQAVVGSWLDVPAGGQVPYGNIFLRRDRFLTWEQVKTLGESPLVEIASHTYDLHYGVIGNPMGNEQAAAVTSIWNPRSGYESEAAYLERIRNDMTLTHQRFQEHLGSTPRIMVWPYGAYSEATLSIAAEYGMTYTFSLLSAPNQLNDSMRSMNRYLIDQETSLETMEEILSNRVWQTEELRIVHVDLDYVFDPDPIQQELNLDRLIERISRYGVSTVYLQAYADPDGDGVADELYFPNRHLPVRADLFNRVAWQLKKRANVKVYAWMPVLSFDLGSGYQYVTDVRTNNESPDHYRRLSPYVAANRNTIREIYQDLGRLTKFDGLLFHDDAFFTDFEDANPEALAAYERASLPSDINAIRNDENLMTTWTRFKAEYLTDFTYELEQAANFYRQADNKVFTTSRNLYAVTVMEPRSQRWFAQDIQNFAAGYDYVAVMAMPYMEEAENPNEWLRNLAQRSLAQVSADQLVFELQAQDWRTQIPIPSEEIAQWVRILREEGIKHIGYYPDDFHQNHPVINVMRPVFSIGRRFRAIQ</sequence>
<dbReference type="Gene3D" id="3.20.20.80">
    <property type="entry name" value="Glycosidases"/>
    <property type="match status" value="1"/>
</dbReference>
<evidence type="ECO:0000256" key="2">
    <source>
        <dbReference type="SAM" id="SignalP"/>
    </source>
</evidence>
<dbReference type="InterPro" id="IPR023854">
    <property type="entry name" value="PGA_deacetylase_PgaB"/>
</dbReference>
<feature type="domain" description="NodB homology" evidence="3">
    <location>
        <begin position="93"/>
        <end position="338"/>
    </location>
</feature>
<feature type="signal peptide" evidence="2">
    <location>
        <begin position="1"/>
        <end position="24"/>
    </location>
</feature>
<comment type="caution">
    <text evidence="4">The sequence shown here is derived from an EMBL/GenBank/DDBJ whole genome shotgun (WGS) entry which is preliminary data.</text>
</comment>
<proteinExistence type="predicted"/>
<evidence type="ECO:0000313" key="5">
    <source>
        <dbReference type="Proteomes" id="UP000216538"/>
    </source>
</evidence>
<accession>A0ABX4G6W7</accession>
<dbReference type="Pfam" id="PF01522">
    <property type="entry name" value="Polysacc_deac_1"/>
    <property type="match status" value="1"/>
</dbReference>